<accession>A0A1Y0SYW1</accession>
<reference evidence="2 3" key="1">
    <citation type="submission" date="2017-05" db="EMBL/GenBank/DDBJ databases">
        <authorList>
            <person name="Song R."/>
            <person name="Chenine A.L."/>
            <person name="Ruprecht R.M."/>
        </authorList>
    </citation>
    <scope>NUCLEOTIDE SEQUENCE [LARGE SCALE GENOMIC DNA]</scope>
</reference>
<feature type="region of interest" description="Disordered" evidence="1">
    <location>
        <begin position="1"/>
        <end position="31"/>
    </location>
</feature>
<name>A0A1Y0SYW1_9CAUD</name>
<keyword evidence="3" id="KW-1185">Reference proteome</keyword>
<dbReference type="Gene3D" id="3.40.1440.10">
    <property type="entry name" value="GIY-YIG endonuclease"/>
    <property type="match status" value="1"/>
</dbReference>
<gene>
    <name evidence="2" type="ORF">PHABIO_322</name>
</gene>
<dbReference type="InterPro" id="IPR035901">
    <property type="entry name" value="GIY-YIG_endonuc_sf"/>
</dbReference>
<evidence type="ECO:0000313" key="3">
    <source>
        <dbReference type="Proteomes" id="UP000225448"/>
    </source>
</evidence>
<evidence type="ECO:0000256" key="1">
    <source>
        <dbReference type="SAM" id="MobiDB-lite"/>
    </source>
</evidence>
<dbReference type="EMBL" id="MF042360">
    <property type="protein sequence ID" value="ARV76953.1"/>
    <property type="molecule type" value="Genomic_DNA"/>
</dbReference>
<protein>
    <submittedName>
        <fullName evidence="2">Putative homing endouclease</fullName>
    </submittedName>
</protein>
<dbReference type="Proteomes" id="UP000225448">
    <property type="component" value="Segment"/>
</dbReference>
<feature type="compositionally biased region" description="Polar residues" evidence="1">
    <location>
        <begin position="1"/>
        <end position="11"/>
    </location>
</feature>
<organism evidence="2 3">
    <name type="scientific">Pseudomonas phage Phabio</name>
    <dbReference type="NCBI Taxonomy" id="2006668"/>
    <lineage>
        <taxon>Viruses</taxon>
        <taxon>Duplodnaviria</taxon>
        <taxon>Heunggongvirae</taxon>
        <taxon>Uroviricota</taxon>
        <taxon>Caudoviricetes</taxon>
        <taxon>Chimalliviridae</taxon>
        <taxon>Phabiovirus</taxon>
        <taxon>Phabiovirus phabio</taxon>
    </lineage>
</organism>
<proteinExistence type="predicted"/>
<evidence type="ECO:0000313" key="2">
    <source>
        <dbReference type="EMBL" id="ARV76953.1"/>
    </source>
</evidence>
<feature type="compositionally biased region" description="Basic and acidic residues" evidence="1">
    <location>
        <begin position="14"/>
        <end position="26"/>
    </location>
</feature>
<sequence length="148" mass="16794">MTWETTANGKTWTHRQEGFQSLDEKKTQRKGKVATRSMEVKKGVYILDHRPTGLFIVGSSDDVSREVDNHLAILQAGQHKCKKLQRQYAGEPILLVTELEANSEKAIRKVIKEIKETNTTDYCLLAEVKHNDYFPSGKTKPAKPVGRK</sequence>